<proteinExistence type="predicted"/>
<accession>A0A6I3L631</accession>
<comment type="caution">
    <text evidence="2">The sequence shown here is derived from an EMBL/GenBank/DDBJ whole genome shotgun (WGS) entry which is preliminary data.</text>
</comment>
<dbReference type="Proteomes" id="UP000432464">
    <property type="component" value="Unassembled WGS sequence"/>
</dbReference>
<dbReference type="InterPro" id="IPR038332">
    <property type="entry name" value="PPE_sf"/>
</dbReference>
<organism evidence="2 3">
    <name type="scientific">Nocardia aurantiaca</name>
    <dbReference type="NCBI Taxonomy" id="2675850"/>
    <lineage>
        <taxon>Bacteria</taxon>
        <taxon>Bacillati</taxon>
        <taxon>Actinomycetota</taxon>
        <taxon>Actinomycetes</taxon>
        <taxon>Mycobacteriales</taxon>
        <taxon>Nocardiaceae</taxon>
        <taxon>Nocardia</taxon>
    </lineage>
</organism>
<feature type="region of interest" description="Disordered" evidence="1">
    <location>
        <begin position="189"/>
        <end position="376"/>
    </location>
</feature>
<feature type="compositionally biased region" description="Pro residues" evidence="1">
    <location>
        <begin position="288"/>
        <end position="311"/>
    </location>
</feature>
<evidence type="ECO:0000313" key="2">
    <source>
        <dbReference type="EMBL" id="MTE16124.1"/>
    </source>
</evidence>
<dbReference type="EMBL" id="WMBB01000013">
    <property type="protein sequence ID" value="MTE16124.1"/>
    <property type="molecule type" value="Genomic_DNA"/>
</dbReference>
<feature type="compositionally biased region" description="Low complexity" evidence="1">
    <location>
        <begin position="335"/>
        <end position="360"/>
    </location>
</feature>
<evidence type="ECO:0000256" key="1">
    <source>
        <dbReference type="SAM" id="MobiDB-lite"/>
    </source>
</evidence>
<sequence length="409" mass="42566">MEPEALRRRARLSQSGAEHEQSRIAVRGIDPDYIRQLEHFARFSHQQIHDRVQAMDPGAMHSAAQIWISIANSMFGALSALHATVQNALSAGMSGHIADAAEAAARQFVRDATDVAEIAHSTGHRVIAAAYGAEAVRNTVPPPVTHGAAKAANEQYQLALAALDANYVPIYPPAGAGIPAFFEVMTPGNTDATAENRSGAADSGGNPPAPDTSPLRTPSASDTQAAPGGVHDPAAATNPAAAQAIPGTAARTDVRNPADLNRPSWDRQRSETPQPTDIETGPATTTPPGRPFVPPIRPTTPFSPRPAPAAPDPGRSFPGPPDPELSTQPKRLESPDGAGPLGAGAPAGMFAPGARAAADPDSAHRTPPWLIRNREDELLGTPLPHLPATLGAEFPAARNDLMVPPDDLG</sequence>
<protein>
    <recommendedName>
        <fullName evidence="4">PPE domain-containing protein</fullName>
    </recommendedName>
</protein>
<evidence type="ECO:0008006" key="4">
    <source>
        <dbReference type="Google" id="ProtNLM"/>
    </source>
</evidence>
<feature type="region of interest" description="Disordered" evidence="1">
    <location>
        <begin position="1"/>
        <end position="20"/>
    </location>
</feature>
<dbReference type="AlphaFoldDB" id="A0A6I3L631"/>
<feature type="compositionally biased region" description="Low complexity" evidence="1">
    <location>
        <begin position="233"/>
        <end position="250"/>
    </location>
</feature>
<keyword evidence="3" id="KW-1185">Reference proteome</keyword>
<gene>
    <name evidence="2" type="ORF">GLP40_25555</name>
</gene>
<dbReference type="RefSeq" id="WP_154790569.1">
    <property type="nucleotide sequence ID" value="NZ_WMBB01000013.1"/>
</dbReference>
<reference evidence="2 3" key="1">
    <citation type="submission" date="2019-11" db="EMBL/GenBank/DDBJ databases">
        <title>Nocardia sp. nov. CT2-14 isolated from soil.</title>
        <authorList>
            <person name="Kanchanasin P."/>
            <person name="Tanasupawat S."/>
            <person name="Yuki M."/>
            <person name="Kudo T."/>
        </authorList>
    </citation>
    <scope>NUCLEOTIDE SEQUENCE [LARGE SCALE GENOMIC DNA]</scope>
    <source>
        <strain evidence="2 3">CT2-14</strain>
    </source>
</reference>
<evidence type="ECO:0000313" key="3">
    <source>
        <dbReference type="Proteomes" id="UP000432464"/>
    </source>
</evidence>
<name>A0A6I3L631_9NOCA</name>
<dbReference type="Gene3D" id="1.20.1260.20">
    <property type="entry name" value="PPE superfamily"/>
    <property type="match status" value="1"/>
</dbReference>
<feature type="compositionally biased region" description="Polar residues" evidence="1">
    <location>
        <begin position="214"/>
        <end position="224"/>
    </location>
</feature>